<proteinExistence type="predicted"/>
<organism evidence="1 2">
    <name type="scientific">Halocaridina rubra</name>
    <name type="common">Hawaiian red shrimp</name>
    <dbReference type="NCBI Taxonomy" id="373956"/>
    <lineage>
        <taxon>Eukaryota</taxon>
        <taxon>Metazoa</taxon>
        <taxon>Ecdysozoa</taxon>
        <taxon>Arthropoda</taxon>
        <taxon>Crustacea</taxon>
        <taxon>Multicrustacea</taxon>
        <taxon>Malacostraca</taxon>
        <taxon>Eumalacostraca</taxon>
        <taxon>Eucarida</taxon>
        <taxon>Decapoda</taxon>
        <taxon>Pleocyemata</taxon>
        <taxon>Caridea</taxon>
        <taxon>Atyoidea</taxon>
        <taxon>Atyidae</taxon>
        <taxon>Halocaridina</taxon>
    </lineage>
</organism>
<dbReference type="Proteomes" id="UP001381693">
    <property type="component" value="Unassembled WGS sequence"/>
</dbReference>
<accession>A0AAN9A2U1</accession>
<reference evidence="1 2" key="1">
    <citation type="submission" date="2023-11" db="EMBL/GenBank/DDBJ databases">
        <title>Halocaridina rubra genome assembly.</title>
        <authorList>
            <person name="Smith C."/>
        </authorList>
    </citation>
    <scope>NUCLEOTIDE SEQUENCE [LARGE SCALE GENOMIC DNA]</scope>
    <source>
        <strain evidence="1">EP-1</strain>
        <tissue evidence="1">Whole</tissue>
    </source>
</reference>
<comment type="caution">
    <text evidence="1">The sequence shown here is derived from an EMBL/GenBank/DDBJ whole genome shotgun (WGS) entry which is preliminary data.</text>
</comment>
<dbReference type="AlphaFoldDB" id="A0AAN9A2U1"/>
<dbReference type="EMBL" id="JAXCGZ010013609">
    <property type="protein sequence ID" value="KAK7072204.1"/>
    <property type="molecule type" value="Genomic_DNA"/>
</dbReference>
<sequence length="62" mass="7175">MCVKNNKTNQDILSPEEVNVKGKLEPIEGKMPREWQISIASTLFTENIKKQTKSLHFYLGIR</sequence>
<evidence type="ECO:0000313" key="1">
    <source>
        <dbReference type="EMBL" id="KAK7072204.1"/>
    </source>
</evidence>
<name>A0AAN9A2U1_HALRR</name>
<evidence type="ECO:0000313" key="2">
    <source>
        <dbReference type="Proteomes" id="UP001381693"/>
    </source>
</evidence>
<gene>
    <name evidence="1" type="ORF">SK128_021148</name>
</gene>
<protein>
    <submittedName>
        <fullName evidence="1">Uncharacterized protein</fullName>
    </submittedName>
</protein>
<keyword evidence="2" id="KW-1185">Reference proteome</keyword>